<keyword evidence="8 12" id="KW-0798">TonB box</keyword>
<dbReference type="RefSeq" id="WP_107754184.1">
    <property type="nucleotide sequence ID" value="NZ_QBKF01000012.1"/>
</dbReference>
<dbReference type="InterPro" id="IPR011662">
    <property type="entry name" value="Secretin/TonB_short_N"/>
</dbReference>
<dbReference type="Pfam" id="PF07715">
    <property type="entry name" value="Plug"/>
    <property type="match status" value="1"/>
</dbReference>
<dbReference type="SMART" id="SM00965">
    <property type="entry name" value="STN"/>
    <property type="match status" value="1"/>
</dbReference>
<dbReference type="Pfam" id="PF07660">
    <property type="entry name" value="STN"/>
    <property type="match status" value="1"/>
</dbReference>
<keyword evidence="6" id="KW-0408">Iron</keyword>
<name>A0A2T7UM36_9RHOB</name>
<dbReference type="InterPro" id="IPR039426">
    <property type="entry name" value="TonB-dep_rcpt-like"/>
</dbReference>
<evidence type="ECO:0000256" key="1">
    <source>
        <dbReference type="ARBA" id="ARBA00004571"/>
    </source>
</evidence>
<feature type="domain" description="Secretin/TonB short N-terminal" evidence="13">
    <location>
        <begin position="64"/>
        <end position="115"/>
    </location>
</feature>
<dbReference type="SUPFAM" id="SSF56935">
    <property type="entry name" value="Porins"/>
    <property type="match status" value="1"/>
</dbReference>
<dbReference type="InterPro" id="IPR036942">
    <property type="entry name" value="Beta-barrel_TonB_sf"/>
</dbReference>
<keyword evidence="7" id="KW-0406">Ion transport</keyword>
<evidence type="ECO:0000313" key="15">
    <source>
        <dbReference type="Proteomes" id="UP000244810"/>
    </source>
</evidence>
<evidence type="ECO:0000256" key="2">
    <source>
        <dbReference type="ARBA" id="ARBA00022448"/>
    </source>
</evidence>
<keyword evidence="3 11" id="KW-1134">Transmembrane beta strand</keyword>
<keyword evidence="5 11" id="KW-0812">Transmembrane</keyword>
<protein>
    <recommendedName>
        <fullName evidence="13">Secretin/TonB short N-terminal domain-containing protein</fullName>
    </recommendedName>
</protein>
<dbReference type="GO" id="GO:0006826">
    <property type="term" value="P:iron ion transport"/>
    <property type="evidence" value="ECO:0007669"/>
    <property type="project" value="UniProtKB-KW"/>
</dbReference>
<evidence type="ECO:0000256" key="9">
    <source>
        <dbReference type="ARBA" id="ARBA00023136"/>
    </source>
</evidence>
<keyword evidence="10 11" id="KW-0998">Cell outer membrane</keyword>
<comment type="subcellular location">
    <subcellularLocation>
        <location evidence="1 11">Cell outer membrane</location>
        <topology evidence="1 11">Multi-pass membrane protein</topology>
    </subcellularLocation>
</comment>
<evidence type="ECO:0000256" key="4">
    <source>
        <dbReference type="ARBA" id="ARBA00022496"/>
    </source>
</evidence>
<dbReference type="PROSITE" id="PS52016">
    <property type="entry name" value="TONB_DEPENDENT_REC_3"/>
    <property type="match status" value="1"/>
</dbReference>
<comment type="caution">
    <text evidence="14">The sequence shown here is derived from an EMBL/GenBank/DDBJ whole genome shotgun (WGS) entry which is preliminary data.</text>
</comment>
<evidence type="ECO:0000256" key="11">
    <source>
        <dbReference type="PROSITE-ProRule" id="PRU01360"/>
    </source>
</evidence>
<dbReference type="Gene3D" id="2.40.170.20">
    <property type="entry name" value="TonB-dependent receptor, beta-barrel domain"/>
    <property type="match status" value="1"/>
</dbReference>
<evidence type="ECO:0000256" key="12">
    <source>
        <dbReference type="RuleBase" id="RU003357"/>
    </source>
</evidence>
<evidence type="ECO:0000256" key="7">
    <source>
        <dbReference type="ARBA" id="ARBA00023065"/>
    </source>
</evidence>
<evidence type="ECO:0000256" key="8">
    <source>
        <dbReference type="ARBA" id="ARBA00023077"/>
    </source>
</evidence>
<evidence type="ECO:0000256" key="10">
    <source>
        <dbReference type="ARBA" id="ARBA00023237"/>
    </source>
</evidence>
<keyword evidence="2 11" id="KW-0813">Transport</keyword>
<dbReference type="PANTHER" id="PTHR32552">
    <property type="entry name" value="FERRICHROME IRON RECEPTOR-RELATED"/>
    <property type="match status" value="1"/>
</dbReference>
<reference evidence="14 15" key="1">
    <citation type="journal article" date="2011" name="Syst. Appl. Microbiol.">
        <title>Defluviimonas denitrificans gen. nov., sp. nov., and Pararhodobacter aggregans gen. nov., sp. nov., non-phototrophic Rhodobacteraceae from the biofilter of a marine aquaculture.</title>
        <authorList>
            <person name="Foesel B.U."/>
            <person name="Drake H.L."/>
            <person name="Schramm A."/>
        </authorList>
    </citation>
    <scope>NUCLEOTIDE SEQUENCE [LARGE SCALE GENOMIC DNA]</scope>
    <source>
        <strain evidence="14 15">D1-19</strain>
    </source>
</reference>
<sequence>MSLIPFPAPSARAALVALGLGSTALVPLWALPGIAQAQSLARSIQIPAGPLGPALTSLGRQAGVQLSFAPTATAGRMTAGFSGMASVEAALAAVLAGTGLSYQIGPDNVIVVTAPLGEEIAAATGGLYLGSVVIYGDRSAATLEDSRASVAIVSGQPVDAPAVQTRTQSFARMANVQAGDWTTSGFVIRGVNSEGFVPGAAGAPLASFYLDGVQQTTEGTRLGQRGMFDVEQVEVYRGPQSTMSGRAALAGALYMRSVRPDFTRSGAVQVTVGTNGRRQIGVAFGNRLSESLAYRISAEYSEVQSDLDFSSYQHLARYDDFVTGDYSTVRGQILWQPFDNEGTEVLVTLSRSTDSPTSNDIAGPGWSSTAPGYDARRGDIWGAILPDYYRGLGLTELPAFQELREGEVFNFGVEITHDITDVLRFTSMTGLSRSVTDRGSINLGTPGAFLYTDGQFTYVTGSQEFRFNYDDGDLRWVAGLYASRLHNESWRESMLLSFDQSETAMDLENYALFGEIGYRFAPAWTIIAGGRFDWIRQSETSHYAVNGVATTTSTSSYADAVFLPSLALQYEVSPNHTISFGYQQGYRPGGSGVRSSDGFQFTYDQETAHNIEVTWRGRLLDDRLRIGASLFHQDWRNQQVEVVTDPTHPVPRSTSIIVNAGRSTSYGAELEMAWAVNDSLDLVGSLGLLHTRFDDFALGTWGIDYSGLPFPNAPERTLSLGFRWQGGSGWHAAGAINHASSSMSRLEQGVPVPMTLDGYTTVDAEIGYTFRDGPTLTAYATNLFDTEYFTYEAGPGVLATLGARREMGLRLDYRF</sequence>
<keyword evidence="15" id="KW-1185">Reference proteome</keyword>
<dbReference type="CDD" id="cd01347">
    <property type="entry name" value="ligand_gated_channel"/>
    <property type="match status" value="1"/>
</dbReference>
<dbReference type="GO" id="GO:0009279">
    <property type="term" value="C:cell outer membrane"/>
    <property type="evidence" value="ECO:0007669"/>
    <property type="project" value="UniProtKB-SubCell"/>
</dbReference>
<dbReference type="PANTHER" id="PTHR32552:SF81">
    <property type="entry name" value="TONB-DEPENDENT OUTER MEMBRANE RECEPTOR"/>
    <property type="match status" value="1"/>
</dbReference>
<dbReference type="AlphaFoldDB" id="A0A2T7UM36"/>
<accession>A0A2T7UM36</accession>
<evidence type="ECO:0000256" key="3">
    <source>
        <dbReference type="ARBA" id="ARBA00022452"/>
    </source>
</evidence>
<dbReference type="InterPro" id="IPR000531">
    <property type="entry name" value="Beta-barrel_TonB"/>
</dbReference>
<comment type="similarity">
    <text evidence="11 12">Belongs to the TonB-dependent receptor family.</text>
</comment>
<evidence type="ECO:0000256" key="6">
    <source>
        <dbReference type="ARBA" id="ARBA00023004"/>
    </source>
</evidence>
<dbReference type="Pfam" id="PF00593">
    <property type="entry name" value="TonB_dep_Rec_b-barrel"/>
    <property type="match status" value="1"/>
</dbReference>
<evidence type="ECO:0000259" key="13">
    <source>
        <dbReference type="SMART" id="SM00965"/>
    </source>
</evidence>
<proteinExistence type="inferred from homology"/>
<dbReference type="Proteomes" id="UP000244810">
    <property type="component" value="Unassembled WGS sequence"/>
</dbReference>
<dbReference type="InterPro" id="IPR012910">
    <property type="entry name" value="Plug_dom"/>
</dbReference>
<dbReference type="OrthoDB" id="7313036at2"/>
<organism evidence="14 15">
    <name type="scientific">Pararhodobacter aggregans</name>
    <dbReference type="NCBI Taxonomy" id="404875"/>
    <lineage>
        <taxon>Bacteria</taxon>
        <taxon>Pseudomonadati</taxon>
        <taxon>Pseudomonadota</taxon>
        <taxon>Alphaproteobacteria</taxon>
        <taxon>Rhodobacterales</taxon>
        <taxon>Paracoccaceae</taxon>
        <taxon>Pararhodobacter</taxon>
    </lineage>
</organism>
<keyword evidence="9 11" id="KW-0472">Membrane</keyword>
<evidence type="ECO:0000256" key="5">
    <source>
        <dbReference type="ARBA" id="ARBA00022692"/>
    </source>
</evidence>
<dbReference type="Gene3D" id="3.55.50.30">
    <property type="match status" value="1"/>
</dbReference>
<evidence type="ECO:0000313" key="14">
    <source>
        <dbReference type="EMBL" id="PVE45734.1"/>
    </source>
</evidence>
<dbReference type="EMBL" id="QDDR01000012">
    <property type="protein sequence ID" value="PVE45734.1"/>
    <property type="molecule type" value="Genomic_DNA"/>
</dbReference>
<keyword evidence="4" id="KW-0410">Iron transport</keyword>
<gene>
    <name evidence="14" type="ORF">DDE23_19710</name>
</gene>